<dbReference type="Proteomes" id="UP001596383">
    <property type="component" value="Unassembled WGS sequence"/>
</dbReference>
<keyword evidence="2" id="KW-1185">Reference proteome</keyword>
<keyword evidence="1" id="KW-0560">Oxidoreductase</keyword>
<evidence type="ECO:0000313" key="1">
    <source>
        <dbReference type="EMBL" id="MFC6768683.1"/>
    </source>
</evidence>
<comment type="caution">
    <text evidence="1">The sequence shown here is derived from an EMBL/GenBank/DDBJ whole genome shotgun (WGS) entry which is preliminary data.</text>
</comment>
<dbReference type="InterPro" id="IPR013785">
    <property type="entry name" value="Aldolase_TIM"/>
</dbReference>
<reference evidence="1 2" key="1">
    <citation type="journal article" date="2019" name="Int. J. Syst. Evol. Microbiol.">
        <title>The Global Catalogue of Microorganisms (GCM) 10K type strain sequencing project: providing services to taxonomists for standard genome sequencing and annotation.</title>
        <authorList>
            <consortium name="The Broad Institute Genomics Platform"/>
            <consortium name="The Broad Institute Genome Sequencing Center for Infectious Disease"/>
            <person name="Wu L."/>
            <person name="Ma J."/>
        </authorList>
    </citation>
    <scope>NUCLEOTIDE SEQUENCE [LARGE SCALE GENOMIC DNA]</scope>
    <source>
        <strain evidence="1 2">LMG 29247</strain>
    </source>
</reference>
<accession>A0ABD5SUN6</accession>
<sequence>GDGDGEPIERYDEALATPAVDGDIEDMALFAGQSVGLTDNVRPAGALLEELVAETIETLSGLPAARHG</sequence>
<organism evidence="1 2">
    <name type="scientific">Natrinema soli</name>
    <dbReference type="NCBI Taxonomy" id="1930624"/>
    <lineage>
        <taxon>Archaea</taxon>
        <taxon>Methanobacteriati</taxon>
        <taxon>Methanobacteriota</taxon>
        <taxon>Stenosarchaea group</taxon>
        <taxon>Halobacteria</taxon>
        <taxon>Halobacteriales</taxon>
        <taxon>Natrialbaceae</taxon>
        <taxon>Natrinema</taxon>
    </lineage>
</organism>
<gene>
    <name evidence="1" type="ORF">ACFQE6_27830</name>
</gene>
<dbReference type="AlphaFoldDB" id="A0ABD5SUN6"/>
<evidence type="ECO:0000313" key="2">
    <source>
        <dbReference type="Proteomes" id="UP001596383"/>
    </source>
</evidence>
<name>A0ABD5SUN6_9EURY</name>
<protein>
    <submittedName>
        <fullName evidence="1">Nitronate monooxygenase</fullName>
    </submittedName>
</protein>
<dbReference type="GO" id="GO:0004497">
    <property type="term" value="F:monooxygenase activity"/>
    <property type="evidence" value="ECO:0007669"/>
    <property type="project" value="UniProtKB-KW"/>
</dbReference>
<keyword evidence="1" id="KW-0503">Monooxygenase</keyword>
<dbReference type="EMBL" id="JBHSWV010000609">
    <property type="protein sequence ID" value="MFC6768683.1"/>
    <property type="molecule type" value="Genomic_DNA"/>
</dbReference>
<feature type="non-terminal residue" evidence="1">
    <location>
        <position position="1"/>
    </location>
</feature>
<proteinExistence type="predicted"/>
<dbReference type="Gene3D" id="3.20.20.70">
    <property type="entry name" value="Aldolase class I"/>
    <property type="match status" value="1"/>
</dbReference>